<keyword evidence="7" id="KW-1185">Reference proteome</keyword>
<evidence type="ECO:0000313" key="7">
    <source>
        <dbReference type="Proteomes" id="UP000528286"/>
    </source>
</evidence>
<dbReference type="AlphaFoldDB" id="A0A7W6NIK7"/>
<comment type="subcellular location">
    <subcellularLocation>
        <location evidence="1">Periplasm</location>
    </subcellularLocation>
</comment>
<dbReference type="GO" id="GO:0043190">
    <property type="term" value="C:ATP-binding cassette (ABC) transporter complex"/>
    <property type="evidence" value="ECO:0007669"/>
    <property type="project" value="InterPro"/>
</dbReference>
<keyword evidence="4" id="KW-0732">Signal</keyword>
<dbReference type="RefSeq" id="WP_183364049.1">
    <property type="nucleotide sequence ID" value="NZ_JACIEZ010000001.1"/>
</dbReference>
<gene>
    <name evidence="6" type="ORF">GGR23_000004</name>
</gene>
<dbReference type="InterPro" id="IPR000914">
    <property type="entry name" value="SBP_5_dom"/>
</dbReference>
<keyword evidence="3" id="KW-0813">Transport</keyword>
<dbReference type="GO" id="GO:1904680">
    <property type="term" value="F:peptide transmembrane transporter activity"/>
    <property type="evidence" value="ECO:0007669"/>
    <property type="project" value="TreeGrafter"/>
</dbReference>
<evidence type="ECO:0000313" key="6">
    <source>
        <dbReference type="EMBL" id="MBB4062843.1"/>
    </source>
</evidence>
<dbReference type="Gene3D" id="3.40.190.10">
    <property type="entry name" value="Periplasmic binding protein-like II"/>
    <property type="match status" value="1"/>
</dbReference>
<evidence type="ECO:0000256" key="1">
    <source>
        <dbReference type="ARBA" id="ARBA00004418"/>
    </source>
</evidence>
<dbReference type="Gene3D" id="3.10.105.10">
    <property type="entry name" value="Dipeptide-binding Protein, Domain 3"/>
    <property type="match status" value="1"/>
</dbReference>
<dbReference type="PANTHER" id="PTHR30290">
    <property type="entry name" value="PERIPLASMIC BINDING COMPONENT OF ABC TRANSPORTER"/>
    <property type="match status" value="1"/>
</dbReference>
<comment type="similarity">
    <text evidence="2">Belongs to the bacterial solute-binding protein 5 family.</text>
</comment>
<protein>
    <submittedName>
        <fullName evidence="6">Peptide/nickel transport system substrate-binding protein</fullName>
    </submittedName>
</protein>
<dbReference type="SUPFAM" id="SSF53850">
    <property type="entry name" value="Periplasmic binding protein-like II"/>
    <property type="match status" value="1"/>
</dbReference>
<name>A0A7W6NIK7_9HYPH</name>
<dbReference type="PIRSF" id="PIRSF002741">
    <property type="entry name" value="MppA"/>
    <property type="match status" value="1"/>
</dbReference>
<dbReference type="Gene3D" id="3.90.76.10">
    <property type="entry name" value="Dipeptide-binding Protein, Domain 1"/>
    <property type="match status" value="1"/>
</dbReference>
<reference evidence="6 7" key="1">
    <citation type="submission" date="2020-08" db="EMBL/GenBank/DDBJ databases">
        <title>Genomic Encyclopedia of Type Strains, Phase IV (KMG-IV): sequencing the most valuable type-strain genomes for metagenomic binning, comparative biology and taxonomic classification.</title>
        <authorList>
            <person name="Goeker M."/>
        </authorList>
    </citation>
    <scope>NUCLEOTIDE SEQUENCE [LARGE SCALE GENOMIC DNA]</scope>
    <source>
        <strain evidence="6 7">DSM 29853</strain>
    </source>
</reference>
<evidence type="ECO:0000256" key="3">
    <source>
        <dbReference type="ARBA" id="ARBA00022448"/>
    </source>
</evidence>
<dbReference type="GO" id="GO:0030288">
    <property type="term" value="C:outer membrane-bounded periplasmic space"/>
    <property type="evidence" value="ECO:0007669"/>
    <property type="project" value="UniProtKB-ARBA"/>
</dbReference>
<dbReference type="PANTHER" id="PTHR30290:SF9">
    <property type="entry name" value="OLIGOPEPTIDE-BINDING PROTEIN APPA"/>
    <property type="match status" value="1"/>
</dbReference>
<dbReference type="InterPro" id="IPR030678">
    <property type="entry name" value="Peptide/Ni-bd"/>
</dbReference>
<organism evidence="6 7">
    <name type="scientific">Gellertiella hungarica</name>
    <dbReference type="NCBI Taxonomy" id="1572859"/>
    <lineage>
        <taxon>Bacteria</taxon>
        <taxon>Pseudomonadati</taxon>
        <taxon>Pseudomonadota</taxon>
        <taxon>Alphaproteobacteria</taxon>
        <taxon>Hyphomicrobiales</taxon>
        <taxon>Rhizobiaceae</taxon>
        <taxon>Gellertiella</taxon>
    </lineage>
</organism>
<dbReference type="Proteomes" id="UP000528286">
    <property type="component" value="Unassembled WGS sequence"/>
</dbReference>
<comment type="caution">
    <text evidence="6">The sequence shown here is derived from an EMBL/GenBank/DDBJ whole genome shotgun (WGS) entry which is preliminary data.</text>
</comment>
<dbReference type="Pfam" id="PF00496">
    <property type="entry name" value="SBP_bac_5"/>
    <property type="match status" value="1"/>
</dbReference>
<evidence type="ECO:0000256" key="4">
    <source>
        <dbReference type="ARBA" id="ARBA00022729"/>
    </source>
</evidence>
<accession>A0A7W6NIK7</accession>
<feature type="domain" description="Solute-binding protein family 5" evidence="5">
    <location>
        <begin position="46"/>
        <end position="357"/>
    </location>
</feature>
<sequence length="488" mass="53475">MSSTAVIVQPRLGLEDPHDCTDANDMLAVFDALFDGLVRYGPEGGYIPALARSWEVSADAKSWTFRLKEGLTFHDGSPCDAEAVCLSLRRMARPDKGYTLGAPGVWNQYLGDAVIEARDRLTVSIRLAKPIADLLDILVYGYVVSPQALDRYDAGDTSHPVGTGPYRLVSHESGAALHLRRFDDWHGGAPANAALTFRLEKDGDVRLAMLLDGRAQVANSLDFRTSRALEAADATRAVSLVPVAIIYLFNAFRGPLADARVRQAFNLAIDRQRLVDEVVHGAARPLQGFVSPVHFGSAPTQDNRPDLQGARRLLAEAGHADGLTIAVDCPNRLPDEAEALTAALAGQLAEIGVTLEVFRHEDREAYAHGVRLKQVRDMCVFDSSPLSTFRILAEKIDHRSRGSWWLGYHNAGVEALLDKGRATIADRERAGIYRAAFRALQADPPWLYLYNPLRVTGLSGRWPDWTMRRDGVLDVTNLPDFHAGGANP</sequence>
<proteinExistence type="inferred from homology"/>
<dbReference type="GO" id="GO:0015833">
    <property type="term" value="P:peptide transport"/>
    <property type="evidence" value="ECO:0007669"/>
    <property type="project" value="TreeGrafter"/>
</dbReference>
<evidence type="ECO:0000256" key="2">
    <source>
        <dbReference type="ARBA" id="ARBA00005695"/>
    </source>
</evidence>
<dbReference type="EMBL" id="JACIEZ010000001">
    <property type="protein sequence ID" value="MBB4062843.1"/>
    <property type="molecule type" value="Genomic_DNA"/>
</dbReference>
<evidence type="ECO:0000259" key="5">
    <source>
        <dbReference type="Pfam" id="PF00496"/>
    </source>
</evidence>
<dbReference type="InterPro" id="IPR039424">
    <property type="entry name" value="SBP_5"/>
</dbReference>